<keyword evidence="5 12" id="KW-0378">Hydrolase</keyword>
<reference evidence="15" key="1">
    <citation type="submission" date="2020-07" db="EMBL/GenBank/DDBJ databases">
        <title>Koleobacter methoxysyntrophicus gen. nov., sp. nov., a novel anaerobic bacterium isolated from deep subsurface oil field and proposal of Koleobacterales ord. nov. in the phylum Firmicutes.</title>
        <authorList>
            <person name="Sakamoto S."/>
            <person name="Tamaki H."/>
        </authorList>
    </citation>
    <scope>NUCLEOTIDE SEQUENCE</scope>
    <source>
        <strain evidence="15">NRmbB1</strain>
    </source>
</reference>
<dbReference type="PROSITE" id="PS51194">
    <property type="entry name" value="HELICASE_CTER"/>
    <property type="match status" value="1"/>
</dbReference>
<evidence type="ECO:0000256" key="4">
    <source>
        <dbReference type="ARBA" id="ARBA00022741"/>
    </source>
</evidence>
<dbReference type="InterPro" id="IPR027417">
    <property type="entry name" value="P-loop_NTPase"/>
</dbReference>
<dbReference type="GO" id="GO:0006270">
    <property type="term" value="P:DNA replication initiation"/>
    <property type="evidence" value="ECO:0007669"/>
    <property type="project" value="TreeGrafter"/>
</dbReference>
<dbReference type="Pfam" id="PF18074">
    <property type="entry name" value="PriA_C"/>
    <property type="match status" value="1"/>
</dbReference>
<dbReference type="CDD" id="cd17929">
    <property type="entry name" value="DEXHc_priA"/>
    <property type="match status" value="1"/>
</dbReference>
<dbReference type="GO" id="GO:0006310">
    <property type="term" value="P:DNA recombination"/>
    <property type="evidence" value="ECO:0007669"/>
    <property type="project" value="InterPro"/>
</dbReference>
<dbReference type="CDD" id="cd00090">
    <property type="entry name" value="HTH_ARSR"/>
    <property type="match status" value="1"/>
</dbReference>
<feature type="binding site" evidence="12">
    <location>
        <position position="575"/>
    </location>
    <ligand>
        <name>Zn(2+)</name>
        <dbReference type="ChEBI" id="CHEBI:29105"/>
        <label>1</label>
    </ligand>
</feature>
<keyword evidence="8 12" id="KW-0067">ATP-binding</keyword>
<accession>A0A8A0RRK0</accession>
<evidence type="ECO:0000256" key="12">
    <source>
        <dbReference type="HAMAP-Rule" id="MF_00983"/>
    </source>
</evidence>
<keyword evidence="2 12" id="KW-0235">DNA replication</keyword>
<evidence type="ECO:0000256" key="8">
    <source>
        <dbReference type="ARBA" id="ARBA00022840"/>
    </source>
</evidence>
<evidence type="ECO:0000259" key="14">
    <source>
        <dbReference type="PROSITE" id="PS51194"/>
    </source>
</evidence>
<evidence type="ECO:0000256" key="10">
    <source>
        <dbReference type="ARBA" id="ARBA00023235"/>
    </source>
</evidence>
<evidence type="ECO:0000256" key="7">
    <source>
        <dbReference type="ARBA" id="ARBA00022833"/>
    </source>
</evidence>
<evidence type="ECO:0000313" key="16">
    <source>
        <dbReference type="Proteomes" id="UP000662904"/>
    </source>
</evidence>
<evidence type="ECO:0000256" key="6">
    <source>
        <dbReference type="ARBA" id="ARBA00022806"/>
    </source>
</evidence>
<feature type="binding site" evidence="12">
    <location>
        <position position="559"/>
    </location>
    <ligand>
        <name>Zn(2+)</name>
        <dbReference type="ChEBI" id="CHEBI:29105"/>
        <label>2</label>
    </ligand>
</feature>
<sequence length="824" mass="94285">MLTKIYAEVCVNIPALKTNKPYHYSIPENIKDILSPGHKVLVPFGNTNAEGYVVGFTEKAEVEDVKGILKIIDRQIVIPAPLIELAKWMSRRYLCPLAKILECIAPSGIKTRTSQIITLRHEKLNDKFMQDIQCYAPLQWRIINLLKNSEKGLLEYKTLKRELKNKNIYSSLRKLEEKGIVHIDKQEKTGVKRKLVKSATLLYDSSVMDFGTICDEYGIKSSIQKKILKEILNRKEISLVELSTILGISYSGVYSSAKALEKRNIIKLENKEIRRDPYMKPYENPANLTPTDEQKNVLELIDECLERVNGQKILVHGVTGSGKTEIYLRAVEKILNMGKGAIVLVPEISLASQIVESFKNRFGDLVAVLHSRLSAGERYDEWRRILDSEARVVVGARSAVFAPVKDLGIIVVDEEHENTYKQEEDPKYHAREVAEKRIELEKGLLVLGSATPSIETYYKGKRGEYIITNLKKRVNNRPMPVVELIDMRKELKSNNKSIFSRRLHSCIKQALKNNEQIILFLNRRGFSTFILCRDCGFVMKCPHCDISLTYHFDTKDLKCHYCGFEKKVPDFCPQCKGSAIRYFGIGTQRIEQEIKKFFPDCRILRMDMDNTRKKGAHERILETFKKRKADILIGTQMITKGLDFPGVSLVGVITADTSLNLPDFRAGERTFQLVMQVAGRAGRGDVPGRVIVQTYNPRHYSLQHAVNCDYKNFYAKEIILRERFNYPPFSEMANITIKSQEEEKVKVCAIQLGAVIKEKFAKLWCIMGPSPAPIYKLRDKYRWQITIKGKSLDGLEPLLEFKRGIIEKYSNVSIDIDINPIFSL</sequence>
<dbReference type="Pfam" id="PF18319">
    <property type="entry name" value="Zn_ribbon_PriA"/>
    <property type="match status" value="1"/>
</dbReference>
<feature type="binding site" evidence="12">
    <location>
        <position position="535"/>
    </location>
    <ligand>
        <name>Zn(2+)</name>
        <dbReference type="ChEBI" id="CHEBI:29105"/>
        <label>1</label>
    </ligand>
</feature>
<dbReference type="CDD" id="cd18804">
    <property type="entry name" value="SF2_C_priA"/>
    <property type="match status" value="1"/>
</dbReference>
<evidence type="ECO:0000256" key="1">
    <source>
        <dbReference type="ARBA" id="ARBA00022515"/>
    </source>
</evidence>
<dbReference type="EMBL" id="CP059066">
    <property type="protein sequence ID" value="QSQ09816.1"/>
    <property type="molecule type" value="Genomic_DNA"/>
</dbReference>
<dbReference type="InterPro" id="IPR041222">
    <property type="entry name" value="PriA_3primeBD"/>
</dbReference>
<dbReference type="InterPro" id="IPR042115">
    <property type="entry name" value="PriA_3primeBD_sf"/>
</dbReference>
<dbReference type="InterPro" id="IPR011991">
    <property type="entry name" value="ArsR-like_HTH"/>
</dbReference>
<evidence type="ECO:0000256" key="11">
    <source>
        <dbReference type="ARBA" id="ARBA00048988"/>
    </source>
</evidence>
<dbReference type="InterPro" id="IPR001650">
    <property type="entry name" value="Helicase_C-like"/>
</dbReference>
<dbReference type="NCBIfam" id="TIGR00595">
    <property type="entry name" value="priA"/>
    <property type="match status" value="1"/>
</dbReference>
<keyword evidence="6 12" id="KW-0347">Helicase</keyword>
<keyword evidence="4 12" id="KW-0547">Nucleotide-binding</keyword>
<dbReference type="SUPFAM" id="SSF52540">
    <property type="entry name" value="P-loop containing nucleoside triphosphate hydrolases"/>
    <property type="match status" value="1"/>
</dbReference>
<keyword evidence="9 12" id="KW-0238">DNA-binding</keyword>
<dbReference type="PANTHER" id="PTHR30580">
    <property type="entry name" value="PRIMOSOMAL PROTEIN N"/>
    <property type="match status" value="1"/>
</dbReference>
<evidence type="ECO:0000256" key="3">
    <source>
        <dbReference type="ARBA" id="ARBA00022723"/>
    </source>
</evidence>
<dbReference type="GO" id="GO:0003677">
    <property type="term" value="F:DNA binding"/>
    <property type="evidence" value="ECO:0007669"/>
    <property type="project" value="UniProtKB-UniRule"/>
</dbReference>
<keyword evidence="7 12" id="KW-0862">Zinc</keyword>
<feature type="binding site" evidence="12">
    <location>
        <position position="532"/>
    </location>
    <ligand>
        <name>Zn(2+)</name>
        <dbReference type="ChEBI" id="CHEBI:29105"/>
        <label>1</label>
    </ligand>
</feature>
<dbReference type="GO" id="GO:0005524">
    <property type="term" value="F:ATP binding"/>
    <property type="evidence" value="ECO:0007669"/>
    <property type="project" value="UniProtKB-UniRule"/>
</dbReference>
<dbReference type="EC" id="5.6.2.4" evidence="12"/>
<comment type="function">
    <text evidence="12">Initiates the restart of stalled replication forks, which reloads the replicative helicase on sites other than the origin of replication. Recognizes and binds to abandoned replication forks and remodels them to uncover a helicase loading site. Promotes assembly of the primosome at these replication forks.</text>
</comment>
<dbReference type="InterPro" id="IPR040498">
    <property type="entry name" value="PriA_CRR"/>
</dbReference>
<evidence type="ECO:0000256" key="5">
    <source>
        <dbReference type="ARBA" id="ARBA00022801"/>
    </source>
</evidence>
<dbReference type="SMART" id="SM00490">
    <property type="entry name" value="HELICc"/>
    <property type="match status" value="1"/>
</dbReference>
<dbReference type="Proteomes" id="UP000662904">
    <property type="component" value="Chromosome"/>
</dbReference>
<dbReference type="GO" id="GO:1990077">
    <property type="term" value="C:primosome complex"/>
    <property type="evidence" value="ECO:0007669"/>
    <property type="project" value="UniProtKB-UniRule"/>
</dbReference>
<proteinExistence type="inferred from homology"/>
<feature type="domain" description="Helicase C-terminal" evidence="14">
    <location>
        <begin position="567"/>
        <end position="721"/>
    </location>
</feature>
<dbReference type="Gene3D" id="3.40.50.300">
    <property type="entry name" value="P-loop containing nucleotide triphosphate hydrolases"/>
    <property type="match status" value="2"/>
</dbReference>
<feature type="domain" description="Helicase ATP-binding" evidence="13">
    <location>
        <begin position="304"/>
        <end position="470"/>
    </location>
</feature>
<protein>
    <recommendedName>
        <fullName evidence="12">Replication restart protein PriA</fullName>
    </recommendedName>
    <alternativeName>
        <fullName evidence="12">ATP-dependent DNA helicase PriA</fullName>
        <ecNumber evidence="12">5.6.2.4</ecNumber>
    </alternativeName>
    <alternativeName>
        <fullName evidence="12">DNA 3'-5' helicase PriA</fullName>
    </alternativeName>
</protein>
<dbReference type="GO" id="GO:0008270">
    <property type="term" value="F:zinc ion binding"/>
    <property type="evidence" value="ECO:0007669"/>
    <property type="project" value="UniProtKB-UniRule"/>
</dbReference>
<dbReference type="SMART" id="SM00487">
    <property type="entry name" value="DEXDc"/>
    <property type="match status" value="1"/>
</dbReference>
<dbReference type="GO" id="GO:0006269">
    <property type="term" value="P:DNA replication, synthesis of primer"/>
    <property type="evidence" value="ECO:0007669"/>
    <property type="project" value="UniProtKB-KW"/>
</dbReference>
<feature type="binding site" evidence="12">
    <location>
        <position position="562"/>
    </location>
    <ligand>
        <name>Zn(2+)</name>
        <dbReference type="ChEBI" id="CHEBI:29105"/>
        <label>2</label>
    </ligand>
</feature>
<evidence type="ECO:0000256" key="9">
    <source>
        <dbReference type="ARBA" id="ARBA00023125"/>
    </source>
</evidence>
<dbReference type="AlphaFoldDB" id="A0A8A0RRK0"/>
<dbReference type="InterPro" id="IPR014001">
    <property type="entry name" value="Helicase_ATP-bd"/>
</dbReference>
<comment type="similarity">
    <text evidence="12">Belongs to the helicase family. PriA subfamily.</text>
</comment>
<dbReference type="RefSeq" id="WP_206707152.1">
    <property type="nucleotide sequence ID" value="NZ_CP059066.1"/>
</dbReference>
<comment type="catalytic activity">
    <reaction evidence="12">
        <text>Couples ATP hydrolysis with the unwinding of duplex DNA by translocating in the 3'-5' direction.</text>
        <dbReference type="EC" id="5.6.2.4"/>
    </reaction>
</comment>
<feature type="binding site" evidence="12">
    <location>
        <position position="541"/>
    </location>
    <ligand>
        <name>Zn(2+)</name>
        <dbReference type="ChEBI" id="CHEBI:29105"/>
        <label>2</label>
    </ligand>
</feature>
<dbReference type="Pfam" id="PF00270">
    <property type="entry name" value="DEAD"/>
    <property type="match status" value="1"/>
</dbReference>
<dbReference type="Pfam" id="PF13412">
    <property type="entry name" value="HTH_24"/>
    <property type="match status" value="1"/>
</dbReference>
<comment type="subunit">
    <text evidence="12">Component of the replication restart primosome.</text>
</comment>
<dbReference type="InterPro" id="IPR041236">
    <property type="entry name" value="PriA_C"/>
</dbReference>
<comment type="catalytic activity">
    <reaction evidence="11 12">
        <text>ATP + H2O = ADP + phosphate + H(+)</text>
        <dbReference type="Rhea" id="RHEA:13065"/>
        <dbReference type="ChEBI" id="CHEBI:15377"/>
        <dbReference type="ChEBI" id="CHEBI:15378"/>
        <dbReference type="ChEBI" id="CHEBI:30616"/>
        <dbReference type="ChEBI" id="CHEBI:43474"/>
        <dbReference type="ChEBI" id="CHEBI:456216"/>
        <dbReference type="EC" id="5.6.2.4"/>
    </reaction>
</comment>
<keyword evidence="3 12" id="KW-0479">Metal-binding</keyword>
<dbReference type="InterPro" id="IPR011545">
    <property type="entry name" value="DEAD/DEAH_box_helicase_dom"/>
</dbReference>
<dbReference type="Gene3D" id="3.40.1440.60">
    <property type="entry name" value="PriA, 3(prime) DNA-binding domain"/>
    <property type="match status" value="1"/>
</dbReference>
<organism evidence="15 16">
    <name type="scientific">Koleobacter methoxysyntrophicus</name>
    <dbReference type="NCBI Taxonomy" id="2751313"/>
    <lineage>
        <taxon>Bacteria</taxon>
        <taxon>Bacillati</taxon>
        <taxon>Bacillota</taxon>
        <taxon>Clostridia</taxon>
        <taxon>Koleobacterales</taxon>
        <taxon>Koleobacteraceae</taxon>
        <taxon>Koleobacter</taxon>
    </lineage>
</organism>
<dbReference type="GO" id="GO:0016787">
    <property type="term" value="F:hydrolase activity"/>
    <property type="evidence" value="ECO:0007669"/>
    <property type="project" value="UniProtKB-KW"/>
</dbReference>
<keyword evidence="1 12" id="KW-0639">Primosome</keyword>
<dbReference type="PANTHER" id="PTHR30580:SF0">
    <property type="entry name" value="PRIMOSOMAL PROTEIN N"/>
    <property type="match status" value="1"/>
</dbReference>
<feature type="binding site" evidence="12">
    <location>
        <position position="572"/>
    </location>
    <ligand>
        <name>Zn(2+)</name>
        <dbReference type="ChEBI" id="CHEBI:29105"/>
        <label>1</label>
    </ligand>
</feature>
<evidence type="ECO:0000313" key="15">
    <source>
        <dbReference type="EMBL" id="QSQ09816.1"/>
    </source>
</evidence>
<dbReference type="InterPro" id="IPR036390">
    <property type="entry name" value="WH_DNA-bd_sf"/>
</dbReference>
<dbReference type="Pfam" id="PF17764">
    <property type="entry name" value="PriA_3primeBD"/>
    <property type="match status" value="1"/>
</dbReference>
<dbReference type="InterPro" id="IPR005259">
    <property type="entry name" value="PriA"/>
</dbReference>
<dbReference type="KEGG" id="kme:H0A61_02197"/>
<evidence type="ECO:0000259" key="13">
    <source>
        <dbReference type="PROSITE" id="PS51192"/>
    </source>
</evidence>
<feature type="binding site" evidence="12">
    <location>
        <position position="544"/>
    </location>
    <ligand>
        <name>Zn(2+)</name>
        <dbReference type="ChEBI" id="CHEBI:29105"/>
        <label>2</label>
    </ligand>
</feature>
<dbReference type="GO" id="GO:0006302">
    <property type="term" value="P:double-strand break repair"/>
    <property type="evidence" value="ECO:0007669"/>
    <property type="project" value="InterPro"/>
</dbReference>
<evidence type="ECO:0000256" key="2">
    <source>
        <dbReference type="ARBA" id="ARBA00022705"/>
    </source>
</evidence>
<gene>
    <name evidence="12 15" type="primary">priA</name>
    <name evidence="15" type="ORF">H0A61_02197</name>
</gene>
<dbReference type="FunFam" id="3.40.50.300:FF:000489">
    <property type="entry name" value="Primosome assembly protein PriA"/>
    <property type="match status" value="1"/>
</dbReference>
<name>A0A8A0RRK0_9FIRM</name>
<keyword evidence="16" id="KW-1185">Reference proteome</keyword>
<comment type="cofactor">
    <cofactor evidence="12">
        <name>Zn(2+)</name>
        <dbReference type="ChEBI" id="CHEBI:29105"/>
    </cofactor>
    <text evidence="12">Binds 2 zinc ions per subunit.</text>
</comment>
<keyword evidence="10 12" id="KW-0413">Isomerase</keyword>
<dbReference type="SUPFAM" id="SSF46785">
    <property type="entry name" value="Winged helix' DNA-binding domain"/>
    <property type="match status" value="1"/>
</dbReference>
<dbReference type="Pfam" id="PF00271">
    <property type="entry name" value="Helicase_C"/>
    <property type="match status" value="1"/>
</dbReference>
<dbReference type="PROSITE" id="PS51192">
    <property type="entry name" value="HELICASE_ATP_BIND_1"/>
    <property type="match status" value="1"/>
</dbReference>
<dbReference type="NCBIfam" id="NF004066">
    <property type="entry name" value="PRK05580.1-3"/>
    <property type="match status" value="1"/>
</dbReference>
<dbReference type="GO" id="GO:0043138">
    <property type="term" value="F:3'-5' DNA helicase activity"/>
    <property type="evidence" value="ECO:0007669"/>
    <property type="project" value="UniProtKB-EC"/>
</dbReference>
<dbReference type="HAMAP" id="MF_00983">
    <property type="entry name" value="PriA"/>
    <property type="match status" value="1"/>
</dbReference>